<dbReference type="Pfam" id="PF10127">
    <property type="entry name" value="RlaP"/>
    <property type="match status" value="1"/>
</dbReference>
<evidence type="ECO:0000313" key="2">
    <source>
        <dbReference type="Proteomes" id="UP000533469"/>
    </source>
</evidence>
<comment type="caution">
    <text evidence="1">The sequence shown here is derived from an EMBL/GenBank/DDBJ whole genome shotgun (WGS) entry which is preliminary data.</text>
</comment>
<evidence type="ECO:0000313" key="1">
    <source>
        <dbReference type="EMBL" id="MBB3774046.1"/>
    </source>
</evidence>
<gene>
    <name evidence="1" type="ORF">FHS55_004701</name>
</gene>
<dbReference type="PANTHER" id="PTHR34817">
    <property type="entry name" value="NUCLEOTIDYLTRANSFERASE"/>
    <property type="match status" value="1"/>
</dbReference>
<dbReference type="InterPro" id="IPR018775">
    <property type="entry name" value="RlaP"/>
</dbReference>
<dbReference type="GO" id="GO:0016740">
    <property type="term" value="F:transferase activity"/>
    <property type="evidence" value="ECO:0007669"/>
    <property type="project" value="UniProtKB-KW"/>
</dbReference>
<dbReference type="EMBL" id="JACICD010000025">
    <property type="protein sequence ID" value="MBB3774046.1"/>
    <property type="molecule type" value="Genomic_DNA"/>
</dbReference>
<protein>
    <submittedName>
        <fullName evidence="1">Putative nucleotidyltransferase</fullName>
    </submittedName>
</protein>
<name>A0A839ZHG7_9HYPH</name>
<organism evidence="1 2">
    <name type="scientific">Ancylobacter tetraedralis</name>
    <dbReference type="NCBI Taxonomy" id="217068"/>
    <lineage>
        <taxon>Bacteria</taxon>
        <taxon>Pseudomonadati</taxon>
        <taxon>Pseudomonadota</taxon>
        <taxon>Alphaproteobacteria</taxon>
        <taxon>Hyphomicrobiales</taxon>
        <taxon>Xanthobacteraceae</taxon>
        <taxon>Ancylobacter</taxon>
    </lineage>
</organism>
<keyword evidence="1" id="KW-0808">Transferase</keyword>
<proteinExistence type="predicted"/>
<dbReference type="AlphaFoldDB" id="A0A839ZHG7"/>
<keyword evidence="2" id="KW-1185">Reference proteome</keyword>
<dbReference type="Proteomes" id="UP000533469">
    <property type="component" value="Unassembled WGS sequence"/>
</dbReference>
<accession>A0A839ZHG7</accession>
<reference evidence="1 2" key="1">
    <citation type="submission" date="2020-08" db="EMBL/GenBank/DDBJ databases">
        <title>Genomic Encyclopedia of Type Strains, Phase IV (KMG-IV): sequencing the most valuable type-strain genomes for metagenomic binning, comparative biology and taxonomic classification.</title>
        <authorList>
            <person name="Goeker M."/>
        </authorList>
    </citation>
    <scope>NUCLEOTIDE SEQUENCE [LARGE SCALE GENOMIC DNA]</scope>
    <source>
        <strain evidence="1 2">DSM 5895</strain>
    </source>
</reference>
<sequence length="140" mass="15493">MTNLQCQEDVTLLLAAESGSRAWGFASPDSDYDCRFIFIRHLEHYLCLSPPRDVIELPSDGVFDINGWDLAKTLKLMLKGNVTALEWLQSPINYAGSGQFRNELLAFANAMQAATWLHVIICTSVSGSGGAISAMVHRFR</sequence>
<dbReference type="PANTHER" id="PTHR34817:SF2">
    <property type="entry name" value="NUCLEOTIDYLTRANSFERASE"/>
    <property type="match status" value="1"/>
</dbReference>